<name>A0A518IE31_9PLAN</name>
<dbReference type="Proteomes" id="UP000318313">
    <property type="component" value="Chromosome"/>
</dbReference>
<dbReference type="KEGG" id="gfm:Enr17x_34090"/>
<accession>A0A518IE31</accession>
<evidence type="ECO:0000313" key="2">
    <source>
        <dbReference type="Proteomes" id="UP000318313"/>
    </source>
</evidence>
<sequence>MNGNANQYINTADITYPYCQFSDSGMVLCTKTEGGEYRTNFELSIQIQ</sequence>
<keyword evidence="2" id="KW-1185">Reference proteome</keyword>
<evidence type="ECO:0000313" key="1">
    <source>
        <dbReference type="EMBL" id="QDV51353.1"/>
    </source>
</evidence>
<organism evidence="1 2">
    <name type="scientific">Gimesia fumaroli</name>
    <dbReference type="NCBI Taxonomy" id="2527976"/>
    <lineage>
        <taxon>Bacteria</taxon>
        <taxon>Pseudomonadati</taxon>
        <taxon>Planctomycetota</taxon>
        <taxon>Planctomycetia</taxon>
        <taxon>Planctomycetales</taxon>
        <taxon>Planctomycetaceae</taxon>
        <taxon>Gimesia</taxon>
    </lineage>
</organism>
<proteinExistence type="predicted"/>
<gene>
    <name evidence="1" type="ORF">Enr17x_34090</name>
</gene>
<reference evidence="1 2" key="1">
    <citation type="submission" date="2019-03" db="EMBL/GenBank/DDBJ databases">
        <title>Deep-cultivation of Planctomycetes and their phenomic and genomic characterization uncovers novel biology.</title>
        <authorList>
            <person name="Wiegand S."/>
            <person name="Jogler M."/>
            <person name="Boedeker C."/>
            <person name="Pinto D."/>
            <person name="Vollmers J."/>
            <person name="Rivas-Marin E."/>
            <person name="Kohn T."/>
            <person name="Peeters S.H."/>
            <person name="Heuer A."/>
            <person name="Rast P."/>
            <person name="Oberbeckmann S."/>
            <person name="Bunk B."/>
            <person name="Jeske O."/>
            <person name="Meyerdierks A."/>
            <person name="Storesund J.E."/>
            <person name="Kallscheuer N."/>
            <person name="Luecker S."/>
            <person name="Lage O.M."/>
            <person name="Pohl T."/>
            <person name="Merkel B.J."/>
            <person name="Hornburger P."/>
            <person name="Mueller R.-W."/>
            <person name="Bruemmer F."/>
            <person name="Labrenz M."/>
            <person name="Spormann A.M."/>
            <person name="Op den Camp H."/>
            <person name="Overmann J."/>
            <person name="Amann R."/>
            <person name="Jetten M.S.M."/>
            <person name="Mascher T."/>
            <person name="Medema M.H."/>
            <person name="Devos D.P."/>
            <person name="Kaster A.-K."/>
            <person name="Ovreas L."/>
            <person name="Rohde M."/>
            <person name="Galperin M.Y."/>
            <person name="Jogler C."/>
        </authorList>
    </citation>
    <scope>NUCLEOTIDE SEQUENCE [LARGE SCALE GENOMIC DNA]</scope>
    <source>
        <strain evidence="1 2">Enr17</strain>
    </source>
</reference>
<dbReference type="EMBL" id="CP037452">
    <property type="protein sequence ID" value="QDV51353.1"/>
    <property type="molecule type" value="Genomic_DNA"/>
</dbReference>
<protein>
    <submittedName>
        <fullName evidence="1">Uncharacterized protein</fullName>
    </submittedName>
</protein>
<dbReference type="AlphaFoldDB" id="A0A518IE31"/>